<keyword evidence="5" id="KW-1185">Reference proteome</keyword>
<dbReference type="InterPro" id="IPR043502">
    <property type="entry name" value="DNA/RNA_pol_sf"/>
</dbReference>
<dbReference type="Pfam" id="PF00817">
    <property type="entry name" value="IMS"/>
    <property type="match status" value="1"/>
</dbReference>
<keyword evidence="1" id="KW-0227">DNA damage</keyword>
<sequence>MRTMVVWCPDWSVTAGLLEQADAVQQDAARRGGAVEDGGEDGGAGGGAGGGAVVDVAAPAVVVAANRVVVCNAAARAEGVRRGQRRRDAQAKCPEVVLLPANPDRDARWFEPVLSAVEEVRPGVAPLRPGLLAVPAPGRYFARGGIDGEEAAAAVLAEHLVQAGVWDSRFGAADDLYTAERAARSAPEQGCVAVPPGRSAEFLRGLPVTVLGDDGPEGAELAGLLRRLGLVLLGDFARLGAGEVSNRFGTYGADVWRRVQGEEVARLASRTPPPELACEISFEPPLDSAEAVTFSVRTTAERFIAGLSDRQLVATGVRVEAEFEEGVSARTWLHPRCFTSRDLVDRVHWQLQAGMATSGLRSRKSTGESIASPVTLVRFLPDTVEPAGDHADTLWGGGADDQVVRGVARVQAMVGYDAVRVPVLQGGRGAADRQALVPWGERALGLRPVERPWPGRVPGPAPSRVFTEPLEAEVVDEASVGVAVTERGMITGEPWRFRIGGRWCPVAAWAGPWPVDEGWWVRGTGAAGGRAARFQMVGVDGRAWLLRWCAVGPDLRGRWEVEAAYD</sequence>
<evidence type="ECO:0000313" key="5">
    <source>
        <dbReference type="Proteomes" id="UP001597229"/>
    </source>
</evidence>
<dbReference type="RefSeq" id="WP_367917861.1">
    <property type="nucleotide sequence ID" value="NZ_BAABAC010000006.1"/>
</dbReference>
<dbReference type="Gene3D" id="3.40.1170.60">
    <property type="match status" value="1"/>
</dbReference>
<dbReference type="Proteomes" id="UP001597229">
    <property type="component" value="Unassembled WGS sequence"/>
</dbReference>
<protein>
    <submittedName>
        <fullName evidence="4">DNA polymerase Y family protein</fullName>
    </submittedName>
</protein>
<dbReference type="InterPro" id="IPR001126">
    <property type="entry name" value="UmuC"/>
</dbReference>
<dbReference type="SUPFAM" id="SSF56672">
    <property type="entry name" value="DNA/RNA polymerases"/>
    <property type="match status" value="1"/>
</dbReference>
<dbReference type="PANTHER" id="PTHR35369:SF2">
    <property type="entry name" value="BLR3025 PROTEIN"/>
    <property type="match status" value="1"/>
</dbReference>
<name>A0ABW3W0L4_9ACTN</name>
<dbReference type="EMBL" id="JBHTLX010000016">
    <property type="protein sequence ID" value="MFD1248347.1"/>
    <property type="molecule type" value="Genomic_DNA"/>
</dbReference>
<accession>A0ABW3W0L4</accession>
<evidence type="ECO:0000256" key="1">
    <source>
        <dbReference type="ARBA" id="ARBA00022763"/>
    </source>
</evidence>
<gene>
    <name evidence="4" type="ORF">ACFQ3F_11175</name>
</gene>
<evidence type="ECO:0000259" key="3">
    <source>
        <dbReference type="PROSITE" id="PS50173"/>
    </source>
</evidence>
<organism evidence="4 5">
    <name type="scientific">Nocardioides ginsengisoli</name>
    <dbReference type="NCBI Taxonomy" id="363868"/>
    <lineage>
        <taxon>Bacteria</taxon>
        <taxon>Bacillati</taxon>
        <taxon>Actinomycetota</taxon>
        <taxon>Actinomycetes</taxon>
        <taxon>Propionibacteriales</taxon>
        <taxon>Nocardioidaceae</taxon>
        <taxon>Nocardioides</taxon>
    </lineage>
</organism>
<feature type="domain" description="UmuC" evidence="3">
    <location>
        <begin position="59"/>
        <end position="215"/>
    </location>
</feature>
<feature type="region of interest" description="Disordered" evidence="2">
    <location>
        <begin position="28"/>
        <end position="48"/>
    </location>
</feature>
<reference evidence="5" key="1">
    <citation type="journal article" date="2019" name="Int. J. Syst. Evol. Microbiol.">
        <title>The Global Catalogue of Microorganisms (GCM) 10K type strain sequencing project: providing services to taxonomists for standard genome sequencing and annotation.</title>
        <authorList>
            <consortium name="The Broad Institute Genomics Platform"/>
            <consortium name="The Broad Institute Genome Sequencing Center for Infectious Disease"/>
            <person name="Wu L."/>
            <person name="Ma J."/>
        </authorList>
    </citation>
    <scope>NUCLEOTIDE SEQUENCE [LARGE SCALE GENOMIC DNA]</scope>
    <source>
        <strain evidence="5">CCUG 52478</strain>
    </source>
</reference>
<dbReference type="PROSITE" id="PS50173">
    <property type="entry name" value="UMUC"/>
    <property type="match status" value="1"/>
</dbReference>
<proteinExistence type="predicted"/>
<dbReference type="PANTHER" id="PTHR35369">
    <property type="entry name" value="BLR3025 PROTEIN-RELATED"/>
    <property type="match status" value="1"/>
</dbReference>
<evidence type="ECO:0000313" key="4">
    <source>
        <dbReference type="EMBL" id="MFD1248347.1"/>
    </source>
</evidence>
<comment type="caution">
    <text evidence="4">The sequence shown here is derived from an EMBL/GenBank/DDBJ whole genome shotgun (WGS) entry which is preliminary data.</text>
</comment>
<dbReference type="InterPro" id="IPR050356">
    <property type="entry name" value="SulA_CellDiv_inhibitor"/>
</dbReference>
<evidence type="ECO:0000256" key="2">
    <source>
        <dbReference type="SAM" id="MobiDB-lite"/>
    </source>
</evidence>